<dbReference type="AlphaFoldDB" id="A0A3G8ZQW9"/>
<feature type="signal peptide" evidence="2">
    <location>
        <begin position="1"/>
        <end position="28"/>
    </location>
</feature>
<keyword evidence="4" id="KW-1185">Reference proteome</keyword>
<feature type="region of interest" description="Disordered" evidence="1">
    <location>
        <begin position="39"/>
        <end position="67"/>
    </location>
</feature>
<reference evidence="3 4" key="1">
    <citation type="submission" date="2018-11" db="EMBL/GenBank/DDBJ databases">
        <authorList>
            <person name="Da X."/>
        </authorList>
    </citation>
    <scope>NUCLEOTIDE SEQUENCE [LARGE SCALE GENOMIC DNA]</scope>
    <source>
        <strain evidence="3 4">S14-144</strain>
    </source>
</reference>
<dbReference type="SUPFAM" id="SSF53850">
    <property type="entry name" value="Periplasmic binding protein-like II"/>
    <property type="match status" value="1"/>
</dbReference>
<name>A0A3G8ZQW9_9ACTN</name>
<evidence type="ECO:0000313" key="3">
    <source>
        <dbReference type="EMBL" id="AZI59653.1"/>
    </source>
</evidence>
<keyword evidence="2" id="KW-0732">Signal</keyword>
<evidence type="ECO:0000313" key="4">
    <source>
        <dbReference type="Proteomes" id="UP000268084"/>
    </source>
</evidence>
<organism evidence="3 4">
    <name type="scientific">Nakamurella antarctica</name>
    <dbReference type="NCBI Taxonomy" id="1902245"/>
    <lineage>
        <taxon>Bacteria</taxon>
        <taxon>Bacillati</taxon>
        <taxon>Actinomycetota</taxon>
        <taxon>Actinomycetes</taxon>
        <taxon>Nakamurellales</taxon>
        <taxon>Nakamurellaceae</taxon>
        <taxon>Nakamurella</taxon>
    </lineage>
</organism>
<evidence type="ECO:0000256" key="2">
    <source>
        <dbReference type="SAM" id="SignalP"/>
    </source>
</evidence>
<dbReference type="OrthoDB" id="8663148at2"/>
<evidence type="ECO:0000256" key="1">
    <source>
        <dbReference type="SAM" id="MobiDB-lite"/>
    </source>
</evidence>
<dbReference type="EMBL" id="CP034170">
    <property type="protein sequence ID" value="AZI59653.1"/>
    <property type="molecule type" value="Genomic_DNA"/>
</dbReference>
<accession>A0A3G8ZQW9</accession>
<dbReference type="Proteomes" id="UP000268084">
    <property type="component" value="Chromosome"/>
</dbReference>
<sequence>MTSVRKALIAGSAATALLLSACGSSDTAATPAASSTAAAATSAGSSEAMTSEAMTSEAMTDGSAAGSSGAPAATDAAWCDTLKSQFADISGKSVSVYTSIVAPEDKPQIDSYKAFEACTGVKVNYEGSKEFETQLKVRVSSANPPDIAFIPQPGLLKTLVEETGAVKPAPKSVADNVDKWFGKDWKSYGTVNDIFFAAPLGANVKSFVWYSPKVFKEKGYTVPTTYKELIALSDKIVADGKKPWCAGIESGVATGWTLTDWLEDYMLRVNGPDVYDQWISHKIPFNDPKVVAALEKVGEIVRNPAYMNAGIGDVASIAATKFQDGGLGVATGTCFLHRQASFYAANFPAGTKIAEDGDVFAFYLPAISEDFGKPVEGGGEFVAAFSDRPEVQAFQTYLSSDTWANEKAKATPGGGWVSANKGLDVANLTTPIDALSAKILQDPKTVFRFDASDLMPSAVGSDSFFKGMTTWVRDNASSQSVLDTIEASWPAS</sequence>
<feature type="chain" id="PRO_5017922906" evidence="2">
    <location>
        <begin position="29"/>
        <end position="492"/>
    </location>
</feature>
<reference evidence="3 4" key="2">
    <citation type="submission" date="2018-12" db="EMBL/GenBank/DDBJ databases">
        <title>Nakamurella antarcticus sp. nov., isolated from Antarctica South Shetland Islands soil.</title>
        <authorList>
            <person name="Peng F."/>
        </authorList>
    </citation>
    <scope>NUCLEOTIDE SEQUENCE [LARGE SCALE GENOMIC DNA]</scope>
    <source>
        <strain evidence="3 4">S14-144</strain>
    </source>
</reference>
<proteinExistence type="predicted"/>
<dbReference type="KEGG" id="nak:EH165_14535"/>
<dbReference type="PROSITE" id="PS51257">
    <property type="entry name" value="PROKAR_LIPOPROTEIN"/>
    <property type="match status" value="1"/>
</dbReference>
<dbReference type="Gene3D" id="3.40.190.10">
    <property type="entry name" value="Periplasmic binding protein-like II"/>
    <property type="match status" value="2"/>
</dbReference>
<protein>
    <submittedName>
        <fullName evidence="3">Carbohydrate ABC transporter substrate-binding protein</fullName>
    </submittedName>
</protein>
<gene>
    <name evidence="3" type="ORF">EH165_14535</name>
</gene>